<feature type="non-terminal residue" evidence="1">
    <location>
        <position position="1"/>
    </location>
</feature>
<gene>
    <name evidence="1" type="ORF">EJB05_55565</name>
</gene>
<evidence type="ECO:0000313" key="2">
    <source>
        <dbReference type="Proteomes" id="UP000324897"/>
    </source>
</evidence>
<dbReference type="EMBL" id="RWGY01000763">
    <property type="protein sequence ID" value="TVT99091.1"/>
    <property type="molecule type" value="Genomic_DNA"/>
</dbReference>
<accession>A0A5J9SJC3</accession>
<proteinExistence type="predicted"/>
<keyword evidence="2" id="KW-1185">Reference proteome</keyword>
<reference evidence="1 2" key="1">
    <citation type="journal article" date="2019" name="Sci. Rep.">
        <title>A high-quality genome of Eragrostis curvula grass provides insights into Poaceae evolution and supports new strategies to enhance forage quality.</title>
        <authorList>
            <person name="Carballo J."/>
            <person name="Santos B.A.C.M."/>
            <person name="Zappacosta D."/>
            <person name="Garbus I."/>
            <person name="Selva J.P."/>
            <person name="Gallo C.A."/>
            <person name="Diaz A."/>
            <person name="Albertini E."/>
            <person name="Caccamo M."/>
            <person name="Echenique V."/>
        </authorList>
    </citation>
    <scope>NUCLEOTIDE SEQUENCE [LARGE SCALE GENOMIC DNA]</scope>
    <source>
        <strain evidence="2">cv. Victoria</strain>
        <tissue evidence="1">Leaf</tissue>
    </source>
</reference>
<organism evidence="1 2">
    <name type="scientific">Eragrostis curvula</name>
    <name type="common">weeping love grass</name>
    <dbReference type="NCBI Taxonomy" id="38414"/>
    <lineage>
        <taxon>Eukaryota</taxon>
        <taxon>Viridiplantae</taxon>
        <taxon>Streptophyta</taxon>
        <taxon>Embryophyta</taxon>
        <taxon>Tracheophyta</taxon>
        <taxon>Spermatophyta</taxon>
        <taxon>Magnoliopsida</taxon>
        <taxon>Liliopsida</taxon>
        <taxon>Poales</taxon>
        <taxon>Poaceae</taxon>
        <taxon>PACMAD clade</taxon>
        <taxon>Chloridoideae</taxon>
        <taxon>Eragrostideae</taxon>
        <taxon>Eragrostidinae</taxon>
        <taxon>Eragrostis</taxon>
    </lineage>
</organism>
<dbReference type="Gramene" id="TVT99091">
    <property type="protein sequence ID" value="TVT99091"/>
    <property type="gene ID" value="EJB05_55565"/>
</dbReference>
<protein>
    <submittedName>
        <fullName evidence="1">Uncharacterized protein</fullName>
    </submittedName>
</protein>
<dbReference type="Proteomes" id="UP000324897">
    <property type="component" value="Unassembled WGS sequence"/>
</dbReference>
<comment type="caution">
    <text evidence="1">The sequence shown here is derived from an EMBL/GenBank/DDBJ whole genome shotgun (WGS) entry which is preliminary data.</text>
</comment>
<sequence length="187" mass="20613">MHGGYAAIPPRLHHYRAGLRSSSESVREGQHLRSSIEPWGGLLKEDARWNEMDLPASSEVRGMLGKASAAARIDGAGEGARMSVAVQKREQTDGWTRTVLIQNCKSGATRRQLEEQHAARAWTGRGRGSSRIWAWLGRDRGSSVAAKARGWTRRAARVRVRNRLAMALRTLIASQQIAHQVRTASGN</sequence>
<name>A0A5J9SJC3_9POAL</name>
<dbReference type="AlphaFoldDB" id="A0A5J9SJC3"/>
<evidence type="ECO:0000313" key="1">
    <source>
        <dbReference type="EMBL" id="TVT99091.1"/>
    </source>
</evidence>